<reference evidence="6 7" key="1">
    <citation type="submission" date="2017-04" db="EMBL/GenBank/DDBJ databases">
        <authorList>
            <person name="Afonso C.L."/>
            <person name="Miller P.J."/>
            <person name="Scott M.A."/>
            <person name="Spackman E."/>
            <person name="Goraichik I."/>
            <person name="Dimitrov K.M."/>
            <person name="Suarez D.L."/>
            <person name="Swayne D.E."/>
        </authorList>
    </citation>
    <scope>NUCLEOTIDE SEQUENCE [LARGE SCALE GENOMIC DNA]</scope>
    <source>
        <strain evidence="6 7">11</strain>
    </source>
</reference>
<gene>
    <name evidence="6" type="ORF">SAMN06295960_0178</name>
</gene>
<proteinExistence type="predicted"/>
<feature type="domain" description="TPM" evidence="5">
    <location>
        <begin position="49"/>
        <end position="173"/>
    </location>
</feature>
<feature type="compositionally biased region" description="Basic and acidic residues" evidence="2">
    <location>
        <begin position="804"/>
        <end position="817"/>
    </location>
</feature>
<dbReference type="RefSeq" id="WP_176228808.1">
    <property type="nucleotide sequence ID" value="NZ_FXAZ01000001.1"/>
</dbReference>
<name>A0A1X7I6M1_9BACL</name>
<keyword evidence="4" id="KW-0732">Signal</keyword>
<dbReference type="Proteomes" id="UP000193834">
    <property type="component" value="Unassembled WGS sequence"/>
</dbReference>
<evidence type="ECO:0000313" key="6">
    <source>
        <dbReference type="EMBL" id="SMG10229.1"/>
    </source>
</evidence>
<evidence type="ECO:0000313" key="7">
    <source>
        <dbReference type="Proteomes" id="UP000193834"/>
    </source>
</evidence>
<feature type="coiled-coil region" evidence="1">
    <location>
        <begin position="695"/>
        <end position="743"/>
    </location>
</feature>
<evidence type="ECO:0000256" key="1">
    <source>
        <dbReference type="SAM" id="Coils"/>
    </source>
</evidence>
<feature type="compositionally biased region" description="Polar residues" evidence="2">
    <location>
        <begin position="179"/>
        <end position="213"/>
    </location>
</feature>
<feature type="chain" id="PRO_5010888005" evidence="4">
    <location>
        <begin position="38"/>
        <end position="865"/>
    </location>
</feature>
<dbReference type="Pfam" id="PF04536">
    <property type="entry name" value="TPM_phosphatase"/>
    <property type="match status" value="1"/>
</dbReference>
<dbReference type="InterPro" id="IPR007621">
    <property type="entry name" value="TPM_dom"/>
</dbReference>
<sequence length="865" mass="96680">MTTAIHDVPVPRSSKWAACAFMLLLMLSLLMPNVAGAASLPAKEGLVLDTAGMIPKESVSYIKQAAQGNTYTYYLLTIDSFDGEIPSDYATSVYQAWKLTADDVLIVLSKQDRRVEMNFNNSALQEKIDALPDDYNGDGQVGQKLSEFVDAHFIPEAKKGNFARAAIALMQAAEGLKAPSSSSNSAGEAVGSGSNDPDASGADASNNSGQKQPTEAWPVKGPSIAERMQSLPWPTIALTLVVIALLIPILLFVIRLIAYKRLLSQLPAAMAEASSGLSRVQSFASLYQGHTLQSAKEIEAQLTDNLIVVQHAWEDLGRTKLVKLLTSTYVKKYQETKTLLGSRNESNKQLHARITGIEETEKELVQGLQDSRERMQQLEHLYRSEQHARGWPLTRLEERAHHIIQQLQAVDDMDAFDPVGADELMGQVQALLQRYDSDVQAIASFAESYRAFPEARQQAVQDIEAIVTEQKLKLIRIDPYGTLARAEQLNEQMLSELKEGNMPEAVKHAEARTQLVKDAVQMTQRLKELKLRNSKDIVDLKEQILAYSKLDVSTHSWSSHAEQLYRKKHWESEWLQGDYGRKAIAEASQELPRIEHLSSEEIQEYEEARQALDLHMKEVQAQHEQAKAFEALIHGLDQSMEQARRLQSRGDQAYEKGQSLIARHHLVRMWSQEENALSKLKAGVQQMNAAPPYDVELLTEVASEYQTRAEKYLQQVEYASVQKKNAEREIEQLERRYQSTYRKVQRKIHVSRYHSQHSSIMSSVDNLMRRGAYDQAAREAAVMAGLISSMESAYQSVLAEERRKEEARRAEQQRREQAQNSQSNGSSWSNSSGGSSWGSGSNSSGGASFGSDNKNNNQSSGGSNW</sequence>
<dbReference type="STRING" id="1852522.SAMN06295960_0178"/>
<keyword evidence="1" id="KW-0175">Coiled coil</keyword>
<evidence type="ECO:0000256" key="2">
    <source>
        <dbReference type="SAM" id="MobiDB-lite"/>
    </source>
</evidence>
<dbReference type="AlphaFoldDB" id="A0A1X7I6M1"/>
<evidence type="ECO:0000256" key="4">
    <source>
        <dbReference type="SAM" id="SignalP"/>
    </source>
</evidence>
<dbReference type="Gene3D" id="3.10.310.50">
    <property type="match status" value="1"/>
</dbReference>
<keyword evidence="3" id="KW-0812">Transmembrane</keyword>
<keyword evidence="7" id="KW-1185">Reference proteome</keyword>
<protein>
    <submittedName>
        <fullName evidence="6">Uncharacterized membrane protein YgcG, contains a TPM-fold domain</fullName>
    </submittedName>
</protein>
<feature type="transmembrane region" description="Helical" evidence="3">
    <location>
        <begin position="231"/>
        <end position="254"/>
    </location>
</feature>
<evidence type="ECO:0000259" key="5">
    <source>
        <dbReference type="Pfam" id="PF04536"/>
    </source>
</evidence>
<organism evidence="6 7">
    <name type="scientific">Paenibacillus aquistagni</name>
    <dbReference type="NCBI Taxonomy" id="1852522"/>
    <lineage>
        <taxon>Bacteria</taxon>
        <taxon>Bacillati</taxon>
        <taxon>Bacillota</taxon>
        <taxon>Bacilli</taxon>
        <taxon>Bacillales</taxon>
        <taxon>Paenibacillaceae</taxon>
        <taxon>Paenibacillus</taxon>
    </lineage>
</organism>
<evidence type="ECO:0000256" key="3">
    <source>
        <dbReference type="SAM" id="Phobius"/>
    </source>
</evidence>
<feature type="signal peptide" evidence="4">
    <location>
        <begin position="1"/>
        <end position="37"/>
    </location>
</feature>
<accession>A0A1X7I6M1</accession>
<feature type="region of interest" description="Disordered" evidence="2">
    <location>
        <begin position="804"/>
        <end position="865"/>
    </location>
</feature>
<keyword evidence="3" id="KW-0472">Membrane</keyword>
<dbReference type="EMBL" id="FXAZ01000001">
    <property type="protein sequence ID" value="SMG10229.1"/>
    <property type="molecule type" value="Genomic_DNA"/>
</dbReference>
<keyword evidence="3" id="KW-1133">Transmembrane helix</keyword>
<feature type="region of interest" description="Disordered" evidence="2">
    <location>
        <begin position="179"/>
        <end position="218"/>
    </location>
</feature>
<feature type="compositionally biased region" description="Low complexity" evidence="2">
    <location>
        <begin position="818"/>
        <end position="865"/>
    </location>
</feature>